<accession>A0A3P7I9L6</accession>
<name>A0A3P7I9L6_STRVU</name>
<dbReference type="OrthoDB" id="69842at2759"/>
<dbReference type="Gene3D" id="1.10.510.10">
    <property type="entry name" value="Transferase(Phosphotransferase) domain 1"/>
    <property type="match status" value="1"/>
</dbReference>
<evidence type="ECO:0000313" key="2">
    <source>
        <dbReference type="EMBL" id="VDM69510.1"/>
    </source>
</evidence>
<keyword evidence="3" id="KW-1185">Reference proteome</keyword>
<evidence type="ECO:0000256" key="1">
    <source>
        <dbReference type="SAM" id="MobiDB-lite"/>
    </source>
</evidence>
<dbReference type="EMBL" id="UYYB01012492">
    <property type="protein sequence ID" value="VDM69510.1"/>
    <property type="molecule type" value="Genomic_DNA"/>
</dbReference>
<evidence type="ECO:0008006" key="4">
    <source>
        <dbReference type="Google" id="ProtNLM"/>
    </source>
</evidence>
<evidence type="ECO:0000313" key="3">
    <source>
        <dbReference type="Proteomes" id="UP000270094"/>
    </source>
</evidence>
<protein>
    <recommendedName>
        <fullName evidence="4">Serine-threonine/tyrosine-protein kinase catalytic domain-containing protein</fullName>
    </recommendedName>
</protein>
<dbReference type="Proteomes" id="UP000270094">
    <property type="component" value="Unassembled WGS sequence"/>
</dbReference>
<dbReference type="AlphaFoldDB" id="A0A3P7I9L6"/>
<gene>
    <name evidence="2" type="ORF">SVUK_LOCUS4508</name>
</gene>
<feature type="region of interest" description="Disordered" evidence="1">
    <location>
        <begin position="90"/>
        <end position="111"/>
    </location>
</feature>
<reference evidence="2 3" key="1">
    <citation type="submission" date="2018-11" db="EMBL/GenBank/DDBJ databases">
        <authorList>
            <consortium name="Pathogen Informatics"/>
        </authorList>
    </citation>
    <scope>NUCLEOTIDE SEQUENCE [LARGE SCALE GENOMIC DNA]</scope>
</reference>
<sequence length="111" mass="12525">MEKIVCGANGKRPPLEPSWTNGSNIHLQKMVGLMVDCWHHSPHCRHTALKVKIALGEVIDDLKALQEREAKERISSQTMKVIDEEVAFDFPRRSPNSPTKKRDASTYLATC</sequence>
<organism evidence="2 3">
    <name type="scientific">Strongylus vulgaris</name>
    <name type="common">Blood worm</name>
    <dbReference type="NCBI Taxonomy" id="40348"/>
    <lineage>
        <taxon>Eukaryota</taxon>
        <taxon>Metazoa</taxon>
        <taxon>Ecdysozoa</taxon>
        <taxon>Nematoda</taxon>
        <taxon>Chromadorea</taxon>
        <taxon>Rhabditida</taxon>
        <taxon>Rhabditina</taxon>
        <taxon>Rhabditomorpha</taxon>
        <taxon>Strongyloidea</taxon>
        <taxon>Strongylidae</taxon>
        <taxon>Strongylus</taxon>
    </lineage>
</organism>
<proteinExistence type="predicted"/>